<feature type="transmembrane region" description="Helical" evidence="1">
    <location>
        <begin position="50"/>
        <end position="71"/>
    </location>
</feature>
<keyword evidence="1" id="KW-0812">Transmembrane</keyword>
<reference evidence="2 3" key="1">
    <citation type="submission" date="2023-08" db="EMBL/GenBank/DDBJ databases">
        <title>Achromobacter seleniivolatilans sp. nov., isolated from seleniferous soil.</title>
        <authorList>
            <person name="Zhang S."/>
            <person name="Li K."/>
            <person name="Peng J."/>
            <person name="Zhao Q."/>
            <person name="Wang H."/>
            <person name="Guo Y."/>
        </authorList>
    </citation>
    <scope>NUCLEOTIDE SEQUENCE [LARGE SCALE GENOMIC DNA]</scope>
    <source>
        <strain evidence="2 3">R39</strain>
    </source>
</reference>
<sequence>MIPVALPSLQFLAVLTVSFYAGVLLLGWLAGLAVSSWARRKFRQYRKTSIGVMAGLAILSSFYVWVQYTFWAIGREIDAEQAALRITLTEPATLGRIGMPAGTALVLKLKDQRESFTEAVFPQPVSIFGVQADRINRFISIEYDPDTYATLGTYATSVELLGKGSQDVQGWHCDATQPIRFDVEHDGGSGQFQTCLLGEGNTVGDLRVPAGSELLSSNGTVYGDGHVDADRWRIDIKKEAATKVSGLLLREPTLRLGADRQLMSVASATLACETQLGGMRYPVGTLVQSAGRGLRDAYPGALVFSPDDGAAAHSTEHGDVQDGMSVVQMPDGKVMAIWPNEKAGVYRFAKFVMQGQDDAAPAKASCP</sequence>
<keyword evidence="1" id="KW-1133">Transmembrane helix</keyword>
<gene>
    <name evidence="2" type="ORF">RAS12_14950</name>
</gene>
<accession>A0ABY9MCU0</accession>
<protein>
    <submittedName>
        <fullName evidence="2">Uncharacterized protein</fullName>
    </submittedName>
</protein>
<organism evidence="2 3">
    <name type="scientific">Achromobacter seleniivolatilans</name>
    <dbReference type="NCBI Taxonomy" id="3047478"/>
    <lineage>
        <taxon>Bacteria</taxon>
        <taxon>Pseudomonadati</taxon>
        <taxon>Pseudomonadota</taxon>
        <taxon>Betaproteobacteria</taxon>
        <taxon>Burkholderiales</taxon>
        <taxon>Alcaligenaceae</taxon>
        <taxon>Achromobacter</taxon>
    </lineage>
</organism>
<dbReference type="EMBL" id="CP132976">
    <property type="protein sequence ID" value="WMD23612.1"/>
    <property type="molecule type" value="Genomic_DNA"/>
</dbReference>
<feature type="transmembrane region" description="Helical" evidence="1">
    <location>
        <begin position="12"/>
        <end position="38"/>
    </location>
</feature>
<keyword evidence="1" id="KW-0472">Membrane</keyword>
<keyword evidence="3" id="KW-1185">Reference proteome</keyword>
<proteinExistence type="predicted"/>
<name>A0ABY9MCU0_9BURK</name>
<evidence type="ECO:0000256" key="1">
    <source>
        <dbReference type="SAM" id="Phobius"/>
    </source>
</evidence>
<dbReference type="RefSeq" id="WP_306951236.1">
    <property type="nucleotide sequence ID" value="NZ_CP132976.1"/>
</dbReference>
<evidence type="ECO:0000313" key="2">
    <source>
        <dbReference type="EMBL" id="WMD23612.1"/>
    </source>
</evidence>
<dbReference type="Proteomes" id="UP001234798">
    <property type="component" value="Chromosome"/>
</dbReference>
<evidence type="ECO:0000313" key="3">
    <source>
        <dbReference type="Proteomes" id="UP001234798"/>
    </source>
</evidence>